<dbReference type="Proteomes" id="UP001301958">
    <property type="component" value="Unassembled WGS sequence"/>
</dbReference>
<comment type="caution">
    <text evidence="2">The sequence shown here is derived from an EMBL/GenBank/DDBJ whole genome shotgun (WGS) entry which is preliminary data.</text>
</comment>
<dbReference type="AlphaFoldDB" id="A0AAN6YQ51"/>
<sequence>MATPKTRFLTPATLPSSFQDHPTSLEYVPLRHQVDFHRARHSSTRKHLLQFSGDAQNHLQSGGPKSGPHDSRIQHSNYNQHHSSDHATFVASADKTDDDNASNGDDTQEIGVNTALVFRVLPETKRLLSVDLEGVNLSPERTKTDAFVRETARNRAVVATISAWKRRILLARAMQSLNGRRVEGGYLP</sequence>
<organism evidence="2 3">
    <name type="scientific">Podospora fimiseda</name>
    <dbReference type="NCBI Taxonomy" id="252190"/>
    <lineage>
        <taxon>Eukaryota</taxon>
        <taxon>Fungi</taxon>
        <taxon>Dikarya</taxon>
        <taxon>Ascomycota</taxon>
        <taxon>Pezizomycotina</taxon>
        <taxon>Sordariomycetes</taxon>
        <taxon>Sordariomycetidae</taxon>
        <taxon>Sordariales</taxon>
        <taxon>Podosporaceae</taxon>
        <taxon>Podospora</taxon>
    </lineage>
</organism>
<evidence type="ECO:0000313" key="3">
    <source>
        <dbReference type="Proteomes" id="UP001301958"/>
    </source>
</evidence>
<feature type="region of interest" description="Disordered" evidence="1">
    <location>
        <begin position="1"/>
        <end position="20"/>
    </location>
</feature>
<proteinExistence type="predicted"/>
<evidence type="ECO:0000313" key="2">
    <source>
        <dbReference type="EMBL" id="KAK4221885.1"/>
    </source>
</evidence>
<keyword evidence="3" id="KW-1185">Reference proteome</keyword>
<protein>
    <submittedName>
        <fullName evidence="2">Uncharacterized protein</fullName>
    </submittedName>
</protein>
<dbReference type="EMBL" id="MU865507">
    <property type="protein sequence ID" value="KAK4221885.1"/>
    <property type="molecule type" value="Genomic_DNA"/>
</dbReference>
<reference evidence="2" key="1">
    <citation type="journal article" date="2023" name="Mol. Phylogenet. Evol.">
        <title>Genome-scale phylogeny and comparative genomics of the fungal order Sordariales.</title>
        <authorList>
            <person name="Hensen N."/>
            <person name="Bonometti L."/>
            <person name="Westerberg I."/>
            <person name="Brannstrom I.O."/>
            <person name="Guillou S."/>
            <person name="Cros-Aarteil S."/>
            <person name="Calhoun S."/>
            <person name="Haridas S."/>
            <person name="Kuo A."/>
            <person name="Mondo S."/>
            <person name="Pangilinan J."/>
            <person name="Riley R."/>
            <person name="LaButti K."/>
            <person name="Andreopoulos B."/>
            <person name="Lipzen A."/>
            <person name="Chen C."/>
            <person name="Yan M."/>
            <person name="Daum C."/>
            <person name="Ng V."/>
            <person name="Clum A."/>
            <person name="Steindorff A."/>
            <person name="Ohm R.A."/>
            <person name="Martin F."/>
            <person name="Silar P."/>
            <person name="Natvig D.O."/>
            <person name="Lalanne C."/>
            <person name="Gautier V."/>
            <person name="Ament-Velasquez S.L."/>
            <person name="Kruys A."/>
            <person name="Hutchinson M.I."/>
            <person name="Powell A.J."/>
            <person name="Barry K."/>
            <person name="Miller A.N."/>
            <person name="Grigoriev I.V."/>
            <person name="Debuchy R."/>
            <person name="Gladieux P."/>
            <person name="Hiltunen Thoren M."/>
            <person name="Johannesson H."/>
        </authorList>
    </citation>
    <scope>NUCLEOTIDE SEQUENCE</scope>
    <source>
        <strain evidence="2">CBS 990.96</strain>
    </source>
</reference>
<evidence type="ECO:0000256" key="1">
    <source>
        <dbReference type="SAM" id="MobiDB-lite"/>
    </source>
</evidence>
<reference evidence="2" key="2">
    <citation type="submission" date="2023-05" db="EMBL/GenBank/DDBJ databases">
        <authorList>
            <consortium name="Lawrence Berkeley National Laboratory"/>
            <person name="Steindorff A."/>
            <person name="Hensen N."/>
            <person name="Bonometti L."/>
            <person name="Westerberg I."/>
            <person name="Brannstrom I.O."/>
            <person name="Guillou S."/>
            <person name="Cros-Aarteil S."/>
            <person name="Calhoun S."/>
            <person name="Haridas S."/>
            <person name="Kuo A."/>
            <person name="Mondo S."/>
            <person name="Pangilinan J."/>
            <person name="Riley R."/>
            <person name="Labutti K."/>
            <person name="Andreopoulos B."/>
            <person name="Lipzen A."/>
            <person name="Chen C."/>
            <person name="Yanf M."/>
            <person name="Daum C."/>
            <person name="Ng V."/>
            <person name="Clum A."/>
            <person name="Ohm R."/>
            <person name="Martin F."/>
            <person name="Silar P."/>
            <person name="Natvig D."/>
            <person name="Lalanne C."/>
            <person name="Gautier V."/>
            <person name="Ament-Velasquez S.L."/>
            <person name="Kruys A."/>
            <person name="Hutchinson M.I."/>
            <person name="Powell A.J."/>
            <person name="Barry K."/>
            <person name="Miller A.N."/>
            <person name="Grigoriev I.V."/>
            <person name="Debuchy R."/>
            <person name="Gladieux P."/>
            <person name="Thoren M.H."/>
            <person name="Johannesson H."/>
        </authorList>
    </citation>
    <scope>NUCLEOTIDE SEQUENCE</scope>
    <source>
        <strain evidence="2">CBS 990.96</strain>
    </source>
</reference>
<accession>A0AAN6YQ51</accession>
<feature type="region of interest" description="Disordered" evidence="1">
    <location>
        <begin position="55"/>
        <end position="83"/>
    </location>
</feature>
<name>A0AAN6YQ51_9PEZI</name>
<gene>
    <name evidence="2" type="ORF">QBC38DRAFT_460980</name>
</gene>